<dbReference type="RefSeq" id="WP_063070120.1">
    <property type="nucleotide sequence ID" value="NZ_LQXA01000003.1"/>
</dbReference>
<dbReference type="Proteomes" id="UP000076218">
    <property type="component" value="Unassembled WGS sequence"/>
</dbReference>
<protein>
    <recommendedName>
        <fullName evidence="3">Nucleotidyltransferase domain-containing protein</fullName>
    </recommendedName>
</protein>
<dbReference type="OrthoDB" id="3826063at2"/>
<dbReference type="STRING" id="31965.AWH51_02020"/>
<evidence type="ECO:0000313" key="1">
    <source>
        <dbReference type="EMBL" id="KZC96499.1"/>
    </source>
</evidence>
<dbReference type="SUPFAM" id="SSF81301">
    <property type="entry name" value="Nucleotidyltransferase"/>
    <property type="match status" value="1"/>
</dbReference>
<gene>
    <name evidence="1" type="ORF">AWH51_02020</name>
</gene>
<dbReference type="EMBL" id="LQXA01000003">
    <property type="protein sequence ID" value="KZC96499.1"/>
    <property type="molecule type" value="Genomic_DNA"/>
</dbReference>
<dbReference type="AlphaFoldDB" id="A0A154V5G9"/>
<comment type="caution">
    <text evidence="1">The sequence shown here is derived from an EMBL/GenBank/DDBJ whole genome shotgun (WGS) entry which is preliminary data.</text>
</comment>
<reference evidence="1 2" key="1">
    <citation type="submission" date="2016-01" db="EMBL/GenBank/DDBJ databases">
        <title>Draft genome sequence of Clavibacter michiganensis subsp. tessellarius DOAB 609.</title>
        <authorList>
            <person name="Tambong J.T."/>
        </authorList>
    </citation>
    <scope>NUCLEOTIDE SEQUENCE [LARGE SCALE GENOMIC DNA]</scope>
    <source>
        <strain evidence="1 2">DOAB 609</strain>
    </source>
</reference>
<evidence type="ECO:0008006" key="3">
    <source>
        <dbReference type="Google" id="ProtNLM"/>
    </source>
</evidence>
<dbReference type="InterPro" id="IPR043519">
    <property type="entry name" value="NT_sf"/>
</dbReference>
<proteinExistence type="predicted"/>
<accession>A0A154V5G9</accession>
<dbReference type="Gene3D" id="3.30.460.10">
    <property type="entry name" value="Beta Polymerase, domain 2"/>
    <property type="match status" value="1"/>
</dbReference>
<evidence type="ECO:0000313" key="2">
    <source>
        <dbReference type="Proteomes" id="UP000076218"/>
    </source>
</evidence>
<sequence length="204" mass="22591">MQLQHPFRTITPTIDGDVLRVLARSDSWFTVARIRSLAGSGSPEGIRRVLRRLAEQGVVDTQSAGKAVLHKLNRDHLAAPAILELARLDRELHDRIRASLAAFRVAPLFAVLFGSGARLSMRLDSDLDLLLVRDRPASDEWSDDVSELARRIHRWTGNDPRIIEYGRDDIRGAAAEEPLLESIADEGIVLTGSAARFRKEVAGT</sequence>
<name>A0A154V5G9_9MICO</name>
<organism evidence="1 2">
    <name type="scientific">Clavibacter tessellarius</name>
    <dbReference type="NCBI Taxonomy" id="31965"/>
    <lineage>
        <taxon>Bacteria</taxon>
        <taxon>Bacillati</taxon>
        <taxon>Actinomycetota</taxon>
        <taxon>Actinomycetes</taxon>
        <taxon>Micrococcales</taxon>
        <taxon>Microbacteriaceae</taxon>
        <taxon>Clavibacter</taxon>
    </lineage>
</organism>